<evidence type="ECO:0000259" key="2">
    <source>
        <dbReference type="SMART" id="SM00347"/>
    </source>
</evidence>
<accession>A0A7W4TIV0</accession>
<reference evidence="3 4" key="2">
    <citation type="submission" date="2020-08" db="EMBL/GenBank/DDBJ databases">
        <authorList>
            <person name="Partida-Martinez L."/>
            <person name="Huntemann M."/>
            <person name="Clum A."/>
            <person name="Wang J."/>
            <person name="Palaniappan K."/>
            <person name="Ritter S."/>
            <person name="Chen I.-M."/>
            <person name="Stamatis D."/>
            <person name="Reddy T."/>
            <person name="O'Malley R."/>
            <person name="Daum C."/>
            <person name="Shapiro N."/>
            <person name="Ivanova N."/>
            <person name="Kyrpides N."/>
            <person name="Woyke T."/>
        </authorList>
    </citation>
    <scope>NUCLEOTIDE SEQUENCE [LARGE SCALE GENOMIC DNA]</scope>
    <source>
        <strain evidence="3 4">AS2.23</strain>
    </source>
</reference>
<dbReference type="PANTHER" id="PTHR39515">
    <property type="entry name" value="CONSERVED PROTEIN"/>
    <property type="match status" value="1"/>
</dbReference>
<evidence type="ECO:0000256" key="1">
    <source>
        <dbReference type="SAM" id="MobiDB-lite"/>
    </source>
</evidence>
<dbReference type="Proteomes" id="UP000533269">
    <property type="component" value="Unassembled WGS sequence"/>
</dbReference>
<keyword evidence="3" id="KW-0238">DNA-binding</keyword>
<comment type="caution">
    <text evidence="3">The sequence shown here is derived from an EMBL/GenBank/DDBJ whole genome shotgun (WGS) entry which is preliminary data.</text>
</comment>
<feature type="region of interest" description="Disordered" evidence="1">
    <location>
        <begin position="1"/>
        <end position="21"/>
    </location>
</feature>
<dbReference type="InterPro" id="IPR052526">
    <property type="entry name" value="HTH-type_Bedaq_tolerance"/>
</dbReference>
<dbReference type="Gene3D" id="1.10.10.10">
    <property type="entry name" value="Winged helix-like DNA-binding domain superfamily/Winged helix DNA-binding domain"/>
    <property type="match status" value="1"/>
</dbReference>
<dbReference type="InterPro" id="IPR000835">
    <property type="entry name" value="HTH_MarR-typ"/>
</dbReference>
<dbReference type="AlphaFoldDB" id="A0A7W4TIV0"/>
<reference evidence="3 4" key="1">
    <citation type="submission" date="2020-08" db="EMBL/GenBank/DDBJ databases">
        <title>The Agave Microbiome: Exploring the role of microbial communities in plant adaptations to desert environments.</title>
        <authorList>
            <person name="Partida-Martinez L.P."/>
        </authorList>
    </citation>
    <scope>NUCLEOTIDE SEQUENCE [LARGE SCALE GENOMIC DNA]</scope>
    <source>
        <strain evidence="3 4">AS2.23</strain>
    </source>
</reference>
<gene>
    <name evidence="3" type="ORF">FHR75_000141</name>
</gene>
<dbReference type="SUPFAM" id="SSF46785">
    <property type="entry name" value="Winged helix' DNA-binding domain"/>
    <property type="match status" value="1"/>
</dbReference>
<dbReference type="InterPro" id="IPR036390">
    <property type="entry name" value="WH_DNA-bd_sf"/>
</dbReference>
<dbReference type="PANTHER" id="PTHR39515:SF2">
    <property type="entry name" value="HTH-TYPE TRANSCRIPTIONAL REGULATOR RV0880"/>
    <property type="match status" value="1"/>
</dbReference>
<dbReference type="GO" id="GO:0003700">
    <property type="term" value="F:DNA-binding transcription factor activity"/>
    <property type="evidence" value="ECO:0007669"/>
    <property type="project" value="InterPro"/>
</dbReference>
<dbReference type="EMBL" id="JACHVY010000001">
    <property type="protein sequence ID" value="MBB2899353.1"/>
    <property type="molecule type" value="Genomic_DNA"/>
</dbReference>
<dbReference type="InterPro" id="IPR036388">
    <property type="entry name" value="WH-like_DNA-bd_sf"/>
</dbReference>
<name>A0A7W4TIV0_KINRA</name>
<dbReference type="SMART" id="SM00347">
    <property type="entry name" value="HTH_MARR"/>
    <property type="match status" value="1"/>
</dbReference>
<evidence type="ECO:0000313" key="4">
    <source>
        <dbReference type="Proteomes" id="UP000533269"/>
    </source>
</evidence>
<dbReference type="GO" id="GO:0003677">
    <property type="term" value="F:DNA binding"/>
    <property type="evidence" value="ECO:0007669"/>
    <property type="project" value="UniProtKB-KW"/>
</dbReference>
<dbReference type="Pfam" id="PF12802">
    <property type="entry name" value="MarR_2"/>
    <property type="match status" value="1"/>
</dbReference>
<feature type="domain" description="HTH marR-type" evidence="2">
    <location>
        <begin position="46"/>
        <end position="143"/>
    </location>
</feature>
<dbReference type="RefSeq" id="WP_221183001.1">
    <property type="nucleotide sequence ID" value="NZ_JACHVY010000001.1"/>
</dbReference>
<organism evidence="3 4">
    <name type="scientific">Kineococcus radiotolerans</name>
    <dbReference type="NCBI Taxonomy" id="131568"/>
    <lineage>
        <taxon>Bacteria</taxon>
        <taxon>Bacillati</taxon>
        <taxon>Actinomycetota</taxon>
        <taxon>Actinomycetes</taxon>
        <taxon>Kineosporiales</taxon>
        <taxon>Kineosporiaceae</taxon>
        <taxon>Kineococcus</taxon>
    </lineage>
</organism>
<evidence type="ECO:0000313" key="3">
    <source>
        <dbReference type="EMBL" id="MBB2899353.1"/>
    </source>
</evidence>
<sequence>MTRRAPQSTNPGRPDASSEGKLPADLAHAEALRTAVGTFVRQVRSRDTMPLGQAAVLGHLARAGNLPITALAELEGVRHQSMARTVALLVEQGLVATSVDERDRRRVSVGLLGEGARRLGEERWQRANAIATATATALTAEERALAERIPEILGKIGGSIA</sequence>
<proteinExistence type="predicted"/>
<feature type="compositionally biased region" description="Polar residues" evidence="1">
    <location>
        <begin position="1"/>
        <end position="11"/>
    </location>
</feature>
<protein>
    <submittedName>
        <fullName evidence="3">DNA-binding MarR family transcriptional regulator</fullName>
    </submittedName>
</protein>